<evidence type="ECO:0000259" key="6">
    <source>
        <dbReference type="PROSITE" id="PS51387"/>
    </source>
</evidence>
<dbReference type="Proteomes" id="UP000252085">
    <property type="component" value="Unassembled WGS sequence"/>
</dbReference>
<dbReference type="PANTHER" id="PTHR42973">
    <property type="entry name" value="BINDING OXIDOREDUCTASE, PUTATIVE (AFU_ORTHOLOGUE AFUA_1G17690)-RELATED"/>
    <property type="match status" value="1"/>
</dbReference>
<dbReference type="InterPro" id="IPR012951">
    <property type="entry name" value="BBE"/>
</dbReference>
<dbReference type="Gene3D" id="3.40.462.20">
    <property type="match status" value="1"/>
</dbReference>
<dbReference type="EMBL" id="LXQE01000172">
    <property type="protein sequence ID" value="RCJ31838.1"/>
    <property type="molecule type" value="Genomic_DNA"/>
</dbReference>
<comment type="cofactor">
    <cofactor evidence="1">
        <name>FAD</name>
        <dbReference type="ChEBI" id="CHEBI:57692"/>
    </cofactor>
</comment>
<dbReference type="InterPro" id="IPR050416">
    <property type="entry name" value="FAD-linked_Oxidoreductase"/>
</dbReference>
<keyword evidence="5" id="KW-0560">Oxidoreductase</keyword>
<dbReference type="InterPro" id="IPR036318">
    <property type="entry name" value="FAD-bd_PCMH-like_sf"/>
</dbReference>
<dbReference type="Pfam" id="PF08031">
    <property type="entry name" value="BBE"/>
    <property type="match status" value="1"/>
</dbReference>
<dbReference type="Pfam" id="PF01565">
    <property type="entry name" value="FAD_binding_4"/>
    <property type="match status" value="1"/>
</dbReference>
<dbReference type="GO" id="GO:0071949">
    <property type="term" value="F:FAD binding"/>
    <property type="evidence" value="ECO:0007669"/>
    <property type="project" value="InterPro"/>
</dbReference>
<organism evidence="7 8">
    <name type="scientific">Nostoc punctiforme NIES-2108</name>
    <dbReference type="NCBI Taxonomy" id="1356359"/>
    <lineage>
        <taxon>Bacteria</taxon>
        <taxon>Bacillati</taxon>
        <taxon>Cyanobacteriota</taxon>
        <taxon>Cyanophyceae</taxon>
        <taxon>Nostocales</taxon>
        <taxon>Nostocaceae</taxon>
        <taxon>Nostoc</taxon>
    </lineage>
</organism>
<evidence type="ECO:0000256" key="1">
    <source>
        <dbReference type="ARBA" id="ARBA00001974"/>
    </source>
</evidence>
<evidence type="ECO:0000256" key="2">
    <source>
        <dbReference type="ARBA" id="ARBA00005466"/>
    </source>
</evidence>
<dbReference type="InterPro" id="IPR016169">
    <property type="entry name" value="FAD-bd_PCMH_sub2"/>
</dbReference>
<keyword evidence="4" id="KW-0274">FAD</keyword>
<dbReference type="InterPro" id="IPR016166">
    <property type="entry name" value="FAD-bd_PCMH"/>
</dbReference>
<comment type="similarity">
    <text evidence="2">Belongs to the oxygen-dependent FAD-linked oxidoreductase family.</text>
</comment>
<reference evidence="7 8" key="1">
    <citation type="submission" date="2016-04" db="EMBL/GenBank/DDBJ databases">
        <authorList>
            <person name="Evans L.H."/>
            <person name="Alamgir A."/>
            <person name="Owens N."/>
            <person name="Weber N.D."/>
            <person name="Virtaneva K."/>
            <person name="Barbian K."/>
            <person name="Babar A."/>
            <person name="Rosenke K."/>
        </authorList>
    </citation>
    <scope>NUCLEOTIDE SEQUENCE [LARGE SCALE GENOMIC DNA]</scope>
    <source>
        <strain evidence="7">NIES-2108</strain>
    </source>
</reference>
<evidence type="ECO:0000313" key="7">
    <source>
        <dbReference type="EMBL" id="RCJ31838.1"/>
    </source>
</evidence>
<dbReference type="PANTHER" id="PTHR42973:SF39">
    <property type="entry name" value="FAD-BINDING PCMH-TYPE DOMAIN-CONTAINING PROTEIN"/>
    <property type="match status" value="1"/>
</dbReference>
<evidence type="ECO:0000256" key="3">
    <source>
        <dbReference type="ARBA" id="ARBA00022630"/>
    </source>
</evidence>
<dbReference type="Gene3D" id="3.30.43.10">
    <property type="entry name" value="Uridine Diphospho-n-acetylenolpyruvylglucosamine Reductase, domain 2"/>
    <property type="match status" value="1"/>
</dbReference>
<keyword evidence="3" id="KW-0285">Flavoprotein</keyword>
<comment type="caution">
    <text evidence="7">The sequence shown here is derived from an EMBL/GenBank/DDBJ whole genome shotgun (WGS) entry which is preliminary data.</text>
</comment>
<evidence type="ECO:0000313" key="8">
    <source>
        <dbReference type="Proteomes" id="UP000252085"/>
    </source>
</evidence>
<dbReference type="Gene3D" id="3.30.465.10">
    <property type="match status" value="1"/>
</dbReference>
<dbReference type="InterPro" id="IPR016167">
    <property type="entry name" value="FAD-bd_PCMH_sub1"/>
</dbReference>
<gene>
    <name evidence="7" type="ORF">A6769_30190</name>
</gene>
<evidence type="ECO:0000256" key="5">
    <source>
        <dbReference type="ARBA" id="ARBA00023002"/>
    </source>
</evidence>
<accession>A0A367R5S5</accession>
<protein>
    <submittedName>
        <fullName evidence="7">FAD-linked oxidase</fullName>
    </submittedName>
</protein>
<dbReference type="PROSITE" id="PS51387">
    <property type="entry name" value="FAD_PCMH"/>
    <property type="match status" value="1"/>
</dbReference>
<proteinExistence type="inferred from homology"/>
<dbReference type="GO" id="GO:0016491">
    <property type="term" value="F:oxidoreductase activity"/>
    <property type="evidence" value="ECO:0007669"/>
    <property type="project" value="UniProtKB-KW"/>
</dbReference>
<dbReference type="SUPFAM" id="SSF56176">
    <property type="entry name" value="FAD-binding/transporter-associated domain-like"/>
    <property type="match status" value="1"/>
</dbReference>
<feature type="domain" description="FAD-binding PCMH-type" evidence="6">
    <location>
        <begin position="39"/>
        <end position="209"/>
    </location>
</feature>
<dbReference type="InterPro" id="IPR006094">
    <property type="entry name" value="Oxid_FAD_bind_N"/>
</dbReference>
<name>A0A367R5S5_NOSPU</name>
<sequence length="460" mass="50617">MTTLLNDKLGTLKTNVKGYVVLPDDPRYDEVREIWNAMIDRRPAVIVQCAEASDIAVAIAWARENGVEISIRGAGHNIAGNAVCDNGIMIDLSTMKNVRIDAPKKRAYVEPGATLSDFDSSAQVHGLATPVGINSTTGIAGLTIGGGFGWLTRKYGLTIDNLISAEVITADGNKIRTSENENPDLFWAIRGGGGNFGVVTEFEFQLHPVGPEVLAGLIVFPFSQAKQVLTQYRNFVESAPKELNVWVVLRKAPPLPFLPESVHGKEVIILPVFYVGDIAEGEKLIEPLRSFGDAYGEHIGTQPYIEWQQAFDPLLIKGARNYWKSHNFTELRDGALDVLVEFAGKLPSQACEIFIGCIAGASNCVSADATAYRHRDAKFVLNVHGRWDEAAHDVMCIAWAREFFQASAPYASAGTYVNFMTEEEGNRVVAAYGANYERLVQIKKRYDPENIFHLNQNIKP</sequence>
<dbReference type="AlphaFoldDB" id="A0A367R5S5"/>
<evidence type="ECO:0000256" key="4">
    <source>
        <dbReference type="ARBA" id="ARBA00022827"/>
    </source>
</evidence>